<keyword evidence="3" id="KW-0472">Membrane</keyword>
<dbReference type="RefSeq" id="WP_338271860.1">
    <property type="nucleotide sequence ID" value="NZ_AP027266.1"/>
</dbReference>
<sequence>MSYVPKIDGFPAPSVARPAIRPIAPPRRDAFLQTILKRGFDLSFSTIVLLPAVLVVALALLVLNPFLNPGPLFYAQKRMGRGCRPFRAYKFRTMDVRPRGIRGPDDPIEVDRIRPLGNWLRKSRFDELPQILNVYRGEMSLIGPRPDYFRHASRYLRTIPGYRERHDVLPGISGLAQVRHGYAAGQFATRRKTRTDLEYIRQRCFRLDMWIVWRTMVTVFRMRGA</sequence>
<dbReference type="AlphaFoldDB" id="A0AA48H3R3"/>
<evidence type="ECO:0000256" key="2">
    <source>
        <dbReference type="ARBA" id="ARBA00023169"/>
    </source>
</evidence>
<reference evidence="5 6" key="1">
    <citation type="submission" date="2023-01" db="EMBL/GenBank/DDBJ databases">
        <title>Complete genome sequence of Roseicyclus marinus strain Dej080120_10.</title>
        <authorList>
            <person name="Ueki S."/>
            <person name="Maruyama F."/>
        </authorList>
    </citation>
    <scope>NUCLEOTIDE SEQUENCE [LARGE SCALE GENOMIC DNA]</scope>
    <source>
        <strain evidence="5 6">Dej080120_10</strain>
    </source>
</reference>
<dbReference type="GO" id="GO:0016780">
    <property type="term" value="F:phosphotransferase activity, for other substituted phosphate groups"/>
    <property type="evidence" value="ECO:0007669"/>
    <property type="project" value="TreeGrafter"/>
</dbReference>
<name>A0AA48H3R3_9RHOB</name>
<dbReference type="Proteomes" id="UP001337723">
    <property type="component" value="Chromosome"/>
</dbReference>
<dbReference type="InterPro" id="IPR003362">
    <property type="entry name" value="Bact_transf"/>
</dbReference>
<accession>A0AA48H3R3</accession>
<dbReference type="EMBL" id="AP027266">
    <property type="protein sequence ID" value="BDW85984.1"/>
    <property type="molecule type" value="Genomic_DNA"/>
</dbReference>
<evidence type="ECO:0000313" key="5">
    <source>
        <dbReference type="EMBL" id="BDW85984.1"/>
    </source>
</evidence>
<keyword evidence="2" id="KW-0270">Exopolysaccharide synthesis</keyword>
<dbReference type="PANTHER" id="PTHR30576">
    <property type="entry name" value="COLANIC BIOSYNTHESIS UDP-GLUCOSE LIPID CARRIER TRANSFERASE"/>
    <property type="match status" value="1"/>
</dbReference>
<organism evidence="5 6">
    <name type="scientific">Roseicyclus marinus</name>
    <dbReference type="NCBI Taxonomy" id="2161673"/>
    <lineage>
        <taxon>Bacteria</taxon>
        <taxon>Pseudomonadati</taxon>
        <taxon>Pseudomonadota</taxon>
        <taxon>Alphaproteobacteria</taxon>
        <taxon>Rhodobacterales</taxon>
        <taxon>Roseobacteraceae</taxon>
        <taxon>Roseicyclus</taxon>
    </lineage>
</organism>
<gene>
    <name evidence="5" type="ORF">MACH21_21610</name>
</gene>
<evidence type="ECO:0000313" key="6">
    <source>
        <dbReference type="Proteomes" id="UP001337723"/>
    </source>
</evidence>
<protein>
    <recommendedName>
        <fullName evidence="4">Bacterial sugar transferase domain-containing protein</fullName>
    </recommendedName>
</protein>
<dbReference type="KEGG" id="rmai:MACH21_21610"/>
<feature type="domain" description="Bacterial sugar transferase" evidence="4">
    <location>
        <begin position="37"/>
        <end position="220"/>
    </location>
</feature>
<evidence type="ECO:0000256" key="1">
    <source>
        <dbReference type="ARBA" id="ARBA00006464"/>
    </source>
</evidence>
<keyword evidence="6" id="KW-1185">Reference proteome</keyword>
<proteinExistence type="inferred from homology"/>
<evidence type="ECO:0000256" key="3">
    <source>
        <dbReference type="SAM" id="Phobius"/>
    </source>
</evidence>
<keyword evidence="3" id="KW-0812">Transmembrane</keyword>
<keyword evidence="3" id="KW-1133">Transmembrane helix</keyword>
<comment type="similarity">
    <text evidence="1">Belongs to the bacterial sugar transferase family.</text>
</comment>
<evidence type="ECO:0000259" key="4">
    <source>
        <dbReference type="Pfam" id="PF02397"/>
    </source>
</evidence>
<feature type="transmembrane region" description="Helical" evidence="3">
    <location>
        <begin position="42"/>
        <end position="63"/>
    </location>
</feature>
<dbReference type="Pfam" id="PF02397">
    <property type="entry name" value="Bac_transf"/>
    <property type="match status" value="1"/>
</dbReference>
<dbReference type="PANTHER" id="PTHR30576:SF0">
    <property type="entry name" value="UNDECAPRENYL-PHOSPHATE N-ACETYLGALACTOSAMINYL 1-PHOSPHATE TRANSFERASE-RELATED"/>
    <property type="match status" value="1"/>
</dbReference>
<dbReference type="GO" id="GO:0000271">
    <property type="term" value="P:polysaccharide biosynthetic process"/>
    <property type="evidence" value="ECO:0007669"/>
    <property type="project" value="UniProtKB-KW"/>
</dbReference>